<dbReference type="RefSeq" id="WP_244447577.1">
    <property type="nucleotide sequence ID" value="NZ_HG938356.1"/>
</dbReference>
<dbReference type="HOGENOM" id="CLU_1967947_0_0_5"/>
<protein>
    <recommendedName>
        <fullName evidence="4">Secreted protein</fullName>
    </recommendedName>
</protein>
<reference evidence="3" key="1">
    <citation type="journal article" date="2014" name="BMC Genomics">
        <title>Genome sequencing of two Neorhizobium galegae strains reveals a noeT gene responsible for the unusual acetylation of the nodulation factors.</title>
        <authorList>
            <person name="Osterman J."/>
            <person name="Marsh J."/>
            <person name="Laine P.K."/>
            <person name="Zeng Z."/>
            <person name="Alatalo E."/>
            <person name="Sullivan J.T."/>
            <person name="Young J.P."/>
            <person name="Thomas-Oates J."/>
            <person name="Paulin L."/>
            <person name="Lindstrom K."/>
        </authorList>
    </citation>
    <scope>NUCLEOTIDE SEQUENCE [LARGE SCALE GENOMIC DNA]</scope>
    <source>
        <strain evidence="3">HAMBI 1141</strain>
        <plasmid evidence="3">II</plasmid>
    </source>
</reference>
<dbReference type="KEGG" id="ngl:RG1141_PA11440"/>
<evidence type="ECO:0000256" key="1">
    <source>
        <dbReference type="SAM" id="SignalP"/>
    </source>
</evidence>
<dbReference type="Proteomes" id="UP000028186">
    <property type="component" value="Plasmid pHAMBI1141a"/>
</dbReference>
<geneLocation type="plasmid" evidence="3">
    <name>II</name>
</geneLocation>
<feature type="signal peptide" evidence="1">
    <location>
        <begin position="1"/>
        <end position="26"/>
    </location>
</feature>
<evidence type="ECO:0000313" key="2">
    <source>
        <dbReference type="EMBL" id="CDN57976.1"/>
    </source>
</evidence>
<dbReference type="eggNOG" id="ENOG50345VY">
    <property type="taxonomic scope" value="Bacteria"/>
</dbReference>
<accession>A0A068TIT3</accession>
<organism evidence="2 3">
    <name type="scientific">Neorhizobium galegae bv. officinalis bv. officinalis str. HAMBI 1141</name>
    <dbReference type="NCBI Taxonomy" id="1028801"/>
    <lineage>
        <taxon>Bacteria</taxon>
        <taxon>Pseudomonadati</taxon>
        <taxon>Pseudomonadota</taxon>
        <taxon>Alphaproteobacteria</taxon>
        <taxon>Hyphomicrobiales</taxon>
        <taxon>Rhizobiaceae</taxon>
        <taxon>Rhizobium/Agrobacterium group</taxon>
        <taxon>Neorhizobium</taxon>
    </lineage>
</organism>
<keyword evidence="2" id="KW-0614">Plasmid</keyword>
<dbReference type="EMBL" id="HG938356">
    <property type="protein sequence ID" value="CDN57976.1"/>
    <property type="molecule type" value="Genomic_DNA"/>
</dbReference>
<keyword evidence="1" id="KW-0732">Signal</keyword>
<evidence type="ECO:0008006" key="4">
    <source>
        <dbReference type="Google" id="ProtNLM"/>
    </source>
</evidence>
<gene>
    <name evidence="2" type="ORF">RG1141_PA11440</name>
</gene>
<name>A0A068TIT3_NEOGA</name>
<proteinExistence type="predicted"/>
<dbReference type="AlphaFoldDB" id="A0A068TIT3"/>
<evidence type="ECO:0000313" key="3">
    <source>
        <dbReference type="Proteomes" id="UP000028186"/>
    </source>
</evidence>
<sequence>MKYVSRLAIMLIVTAPLLAIAGPGNAEEWTRSTARGGQITRTVSGEDGRYSGTTTRTGANGATYTSSGQCASGIVDRCARSYSATGPKGTTVTGKRATAVGPWRVRTASSITGPEGSRLLTLRRIVR</sequence>
<feature type="chain" id="PRO_5001656756" description="Secreted protein" evidence="1">
    <location>
        <begin position="27"/>
        <end position="127"/>
    </location>
</feature>